<comment type="cofactor">
    <cofactor evidence="1">
        <name>Zn(2+)</name>
        <dbReference type="ChEBI" id="CHEBI:29105"/>
    </cofactor>
</comment>
<dbReference type="CDD" id="cd06252">
    <property type="entry name" value="M14_ASTE_ASPA-like"/>
    <property type="match status" value="1"/>
</dbReference>
<proteinExistence type="predicted"/>
<reference evidence="6 7" key="1">
    <citation type="submission" date="2012-09" db="EMBL/GenBank/DDBJ databases">
        <title>Genome Sequence of alkane-degrading Bacterium Alcanivorax jadensis T9.</title>
        <authorList>
            <person name="Lai Q."/>
            <person name="Shao Z."/>
        </authorList>
    </citation>
    <scope>NUCLEOTIDE SEQUENCE [LARGE SCALE GENOMIC DNA]</scope>
    <source>
        <strain evidence="6 7">T9</strain>
    </source>
</reference>
<evidence type="ECO:0000256" key="2">
    <source>
        <dbReference type="ARBA" id="ARBA00022723"/>
    </source>
</evidence>
<keyword evidence="7" id="KW-1185">Reference proteome</keyword>
<evidence type="ECO:0000256" key="4">
    <source>
        <dbReference type="ARBA" id="ARBA00022833"/>
    </source>
</evidence>
<evidence type="ECO:0000313" key="7">
    <source>
        <dbReference type="Proteomes" id="UP000029443"/>
    </source>
</evidence>
<feature type="domain" description="Succinylglutamate desuccinylase/Aspartoacylase catalytic" evidence="5">
    <location>
        <begin position="48"/>
        <end position="234"/>
    </location>
</feature>
<evidence type="ECO:0000256" key="1">
    <source>
        <dbReference type="ARBA" id="ARBA00001947"/>
    </source>
</evidence>
<dbReference type="Proteomes" id="UP000029443">
    <property type="component" value="Unassembled WGS sequence"/>
</dbReference>
<evidence type="ECO:0000259" key="5">
    <source>
        <dbReference type="Pfam" id="PF24827"/>
    </source>
</evidence>
<dbReference type="InterPro" id="IPR043795">
    <property type="entry name" value="N-alpha-Ac-DABA-like"/>
</dbReference>
<dbReference type="InterPro" id="IPR053138">
    <property type="entry name" value="N-alpha-Ac-DABA_deacetylase"/>
</dbReference>
<dbReference type="PANTHER" id="PTHR37326">
    <property type="entry name" value="BLL3975 PROTEIN"/>
    <property type="match status" value="1"/>
</dbReference>
<dbReference type="EMBL" id="ARXU01000014">
    <property type="protein sequence ID" value="KGD60144.1"/>
    <property type="molecule type" value="Genomic_DNA"/>
</dbReference>
<gene>
    <name evidence="6" type="ORF">T9A_02902</name>
</gene>
<accession>A0ABR4W9Q6</accession>
<dbReference type="Gene3D" id="3.40.630.10">
    <property type="entry name" value="Zn peptidases"/>
    <property type="match status" value="1"/>
</dbReference>
<evidence type="ECO:0000313" key="6">
    <source>
        <dbReference type="EMBL" id="KGD60144.1"/>
    </source>
</evidence>
<dbReference type="InterPro" id="IPR014336">
    <property type="entry name" value="DoeB"/>
</dbReference>
<dbReference type="InterPro" id="IPR055438">
    <property type="entry name" value="AstE_AspA_cat"/>
</dbReference>
<dbReference type="PANTHER" id="PTHR37326:SF1">
    <property type="entry name" value="BLL3975 PROTEIN"/>
    <property type="match status" value="1"/>
</dbReference>
<dbReference type="RefSeq" id="WP_035249872.1">
    <property type="nucleotide sequence ID" value="NZ_ARXU01000014.1"/>
</dbReference>
<organism evidence="6 7">
    <name type="scientific">Alcanivorax jadensis T9</name>
    <dbReference type="NCBI Taxonomy" id="1177181"/>
    <lineage>
        <taxon>Bacteria</taxon>
        <taxon>Pseudomonadati</taxon>
        <taxon>Pseudomonadota</taxon>
        <taxon>Gammaproteobacteria</taxon>
        <taxon>Oceanospirillales</taxon>
        <taxon>Alcanivoracaceae</taxon>
        <taxon>Alcanivorax</taxon>
    </lineage>
</organism>
<dbReference type="NCBIfam" id="TIGR02994">
    <property type="entry name" value="ectoine_eutE"/>
    <property type="match status" value="1"/>
</dbReference>
<evidence type="ECO:0000256" key="3">
    <source>
        <dbReference type="ARBA" id="ARBA00022801"/>
    </source>
</evidence>
<comment type="caution">
    <text evidence="6">The sequence shown here is derived from an EMBL/GenBank/DDBJ whole genome shotgun (WGS) entry which is preliminary data.</text>
</comment>
<dbReference type="SUPFAM" id="SSF53187">
    <property type="entry name" value="Zn-dependent exopeptidases"/>
    <property type="match status" value="1"/>
</dbReference>
<dbReference type="PIRSF" id="PIRSF039012">
    <property type="entry name" value="ASP"/>
    <property type="match status" value="1"/>
</dbReference>
<sequence>MQDSPITATVDFDRDGVQHGFLKLPHSHDGSAWGNVMIPITVVRNGEGPTALLSGGNHGDEYEGITALLKLANRLQPEQITGRVIIVPMLNHPAVLNGSRTSPLDGGNLNRAFPGNSAGTLTEKIADYLTRYLVPLCDLALDIHSGGRTLDLLPFAATHRMADREFEARCLAAATAFGAPYTLFMAELEGDVLYDSVVEAGGKVFVSTELRGGGTTTPETVALAERGVDNLLRFAGILPGDPEVVASQALEIPGSEYYRVSEHRGLLEFAVALGDAVRAGDVLARVHSLERTGEAPVEYYAPCDGLLIGRRHPALVNVGDTFAVLAVPR</sequence>
<dbReference type="Pfam" id="PF24827">
    <property type="entry name" value="AstE_AspA_cat"/>
    <property type="match status" value="1"/>
</dbReference>
<keyword evidence="2" id="KW-0479">Metal-binding</keyword>
<name>A0ABR4W9Q6_9GAMM</name>
<keyword evidence="4" id="KW-0862">Zinc</keyword>
<keyword evidence="3" id="KW-0378">Hydrolase</keyword>
<protein>
    <recommendedName>
        <fullName evidence="5">Succinylglutamate desuccinylase/Aspartoacylase catalytic domain-containing protein</fullName>
    </recommendedName>
</protein>